<dbReference type="InterPro" id="IPR036412">
    <property type="entry name" value="HAD-like_sf"/>
</dbReference>
<dbReference type="Proteomes" id="UP001058458">
    <property type="component" value="Chromosome"/>
</dbReference>
<keyword evidence="5" id="KW-0460">Magnesium</keyword>
<dbReference type="CDD" id="cd16423">
    <property type="entry name" value="HAD_BPGM-like"/>
    <property type="match status" value="1"/>
</dbReference>
<dbReference type="InterPro" id="IPR023198">
    <property type="entry name" value="PGP-like_dom2"/>
</dbReference>
<dbReference type="EMBL" id="CP063414">
    <property type="protein sequence ID" value="UOE76217.1"/>
    <property type="molecule type" value="Genomic_DNA"/>
</dbReference>
<evidence type="ECO:0000256" key="2">
    <source>
        <dbReference type="ARBA" id="ARBA00006171"/>
    </source>
</evidence>
<evidence type="ECO:0000256" key="4">
    <source>
        <dbReference type="ARBA" id="ARBA00022801"/>
    </source>
</evidence>
<evidence type="ECO:0000313" key="7">
    <source>
        <dbReference type="Proteomes" id="UP001058458"/>
    </source>
</evidence>
<dbReference type="Gene3D" id="1.10.150.240">
    <property type="entry name" value="Putative phosphatase, domain 2"/>
    <property type="match status" value="1"/>
</dbReference>
<keyword evidence="3" id="KW-0479">Metal-binding</keyword>
<keyword evidence="4 6" id="KW-0378">Hydrolase</keyword>
<dbReference type="FunFam" id="3.40.50.1000:FF:000036">
    <property type="entry name" value="HAD family hydrolase"/>
    <property type="match status" value="1"/>
</dbReference>
<evidence type="ECO:0000313" key="6">
    <source>
        <dbReference type="EMBL" id="UOE76217.1"/>
    </source>
</evidence>
<dbReference type="RefSeq" id="WP_256833620.1">
    <property type="nucleotide sequence ID" value="NZ_CP063414.1"/>
</dbReference>
<organism evidence="6 7">
    <name type="scientific">Parageobacillus thermoglucosidasius</name>
    <name type="common">Geobacillus thermoglucosidasius</name>
    <dbReference type="NCBI Taxonomy" id="1426"/>
    <lineage>
        <taxon>Bacteria</taxon>
        <taxon>Bacillati</taxon>
        <taxon>Bacillota</taxon>
        <taxon>Bacilli</taxon>
        <taxon>Bacillales</taxon>
        <taxon>Anoxybacillaceae</taxon>
        <taxon>Parageobacillus</taxon>
    </lineage>
</organism>
<evidence type="ECO:0000256" key="1">
    <source>
        <dbReference type="ARBA" id="ARBA00001946"/>
    </source>
</evidence>
<dbReference type="Pfam" id="PF13419">
    <property type="entry name" value="HAD_2"/>
    <property type="match status" value="1"/>
</dbReference>
<reference evidence="6" key="1">
    <citation type="submission" date="2020-10" db="EMBL/GenBank/DDBJ databases">
        <authorList>
            <person name="Delgado J.A."/>
            <person name="Gonzalez J.M."/>
        </authorList>
    </citation>
    <scope>NUCLEOTIDE SEQUENCE</scope>
    <source>
        <strain evidence="6">23.6</strain>
    </source>
</reference>
<dbReference type="InterPro" id="IPR051600">
    <property type="entry name" value="Beta-PGM-like"/>
</dbReference>
<dbReference type="SFLD" id="SFLDG01135">
    <property type="entry name" value="C1.5.6:_HAD__Beta-PGM__Phospha"/>
    <property type="match status" value="1"/>
</dbReference>
<dbReference type="NCBIfam" id="TIGR01549">
    <property type="entry name" value="HAD-SF-IA-v1"/>
    <property type="match status" value="1"/>
</dbReference>
<evidence type="ECO:0000256" key="5">
    <source>
        <dbReference type="ARBA" id="ARBA00022842"/>
    </source>
</evidence>
<evidence type="ECO:0000256" key="3">
    <source>
        <dbReference type="ARBA" id="ARBA00022723"/>
    </source>
</evidence>
<sequence>MLRSLWKGGKNLIKAIIFDFDGLIVDTETAWFEAYKETMSLYKVDLPLERFVECVGSDNTALYEFFKQQLGESCDIAEIEAKAKSLYKIKMKPPQAREGVKDYLEEAKKWGYKIAIASSSTKEWVTHYLKELGLLHYFEVMITQDDVDKVKPAPDLYLKAVDALNISPNEALAFEDSLNGLQAALAAGLKCVIVPNPVTESLPFENYDLRLTSMTEKRFIDVIKQIEQ</sequence>
<dbReference type="GO" id="GO:0046872">
    <property type="term" value="F:metal ion binding"/>
    <property type="evidence" value="ECO:0007669"/>
    <property type="project" value="UniProtKB-KW"/>
</dbReference>
<dbReference type="NCBIfam" id="TIGR01509">
    <property type="entry name" value="HAD-SF-IA-v3"/>
    <property type="match status" value="1"/>
</dbReference>
<accession>A0AB38R0H6</accession>
<proteinExistence type="inferred from homology"/>
<dbReference type="Gene3D" id="3.40.50.1000">
    <property type="entry name" value="HAD superfamily/HAD-like"/>
    <property type="match status" value="1"/>
</dbReference>
<comment type="similarity">
    <text evidence="2">Belongs to the HAD-like hydrolase superfamily. CbbY/CbbZ/Gph/YieH family.</text>
</comment>
<gene>
    <name evidence="6" type="ORF">IMI45_18485</name>
</gene>
<dbReference type="AlphaFoldDB" id="A0AB38R0H6"/>
<dbReference type="SFLD" id="SFLDS00003">
    <property type="entry name" value="Haloacid_Dehalogenase"/>
    <property type="match status" value="1"/>
</dbReference>
<dbReference type="PANTHER" id="PTHR46193:SF21">
    <property type="entry name" value="SLL1138 PROTEIN"/>
    <property type="match status" value="1"/>
</dbReference>
<dbReference type="GO" id="GO:0016787">
    <property type="term" value="F:hydrolase activity"/>
    <property type="evidence" value="ECO:0007669"/>
    <property type="project" value="UniProtKB-KW"/>
</dbReference>
<dbReference type="InterPro" id="IPR023214">
    <property type="entry name" value="HAD_sf"/>
</dbReference>
<comment type="cofactor">
    <cofactor evidence="1">
        <name>Mg(2+)</name>
        <dbReference type="ChEBI" id="CHEBI:18420"/>
    </cofactor>
</comment>
<protein>
    <submittedName>
        <fullName evidence="6">HAD family hydrolase</fullName>
    </submittedName>
</protein>
<dbReference type="SFLD" id="SFLDG01129">
    <property type="entry name" value="C1.5:_HAD__Beta-PGM__Phosphata"/>
    <property type="match status" value="1"/>
</dbReference>
<dbReference type="InterPro" id="IPR041492">
    <property type="entry name" value="HAD_2"/>
</dbReference>
<dbReference type="InterPro" id="IPR006439">
    <property type="entry name" value="HAD-SF_hydro_IA"/>
</dbReference>
<dbReference type="SUPFAM" id="SSF56784">
    <property type="entry name" value="HAD-like"/>
    <property type="match status" value="1"/>
</dbReference>
<dbReference type="PANTHER" id="PTHR46193">
    <property type="entry name" value="6-PHOSPHOGLUCONATE PHOSPHATASE"/>
    <property type="match status" value="1"/>
</dbReference>
<name>A0AB38R0H6_PARTM</name>
<dbReference type="PRINTS" id="PR00413">
    <property type="entry name" value="HADHALOGNASE"/>
</dbReference>